<keyword evidence="3 6" id="KW-0312">Gluconeogenesis</keyword>
<evidence type="ECO:0000256" key="10">
    <source>
        <dbReference type="RuleBase" id="RU004512"/>
    </source>
</evidence>
<name>A0A3L7K0C9_9BACI</name>
<dbReference type="OrthoDB" id="9781415at2"/>
<keyword evidence="12" id="KW-1185">Reference proteome</keyword>
<feature type="binding site" evidence="6 8">
    <location>
        <position position="60"/>
    </location>
    <ligand>
        <name>substrate</name>
    </ligand>
</feature>
<dbReference type="UniPathway" id="UPA00109">
    <property type="reaction ID" value="UER00186"/>
</dbReference>
<dbReference type="HAMAP" id="MF_01039">
    <property type="entry name" value="PGAM_GpmA"/>
    <property type="match status" value="1"/>
</dbReference>
<keyword evidence="5 6" id="KW-0413">Isomerase</keyword>
<dbReference type="Pfam" id="PF00300">
    <property type="entry name" value="His_Phos_1"/>
    <property type="match status" value="1"/>
</dbReference>
<dbReference type="GO" id="GO:0004619">
    <property type="term" value="F:phosphoglycerate mutase activity"/>
    <property type="evidence" value="ECO:0007669"/>
    <property type="project" value="UniProtKB-UniRule"/>
</dbReference>
<evidence type="ECO:0000256" key="1">
    <source>
        <dbReference type="ARBA" id="ARBA00000380"/>
    </source>
</evidence>
<dbReference type="CDD" id="cd07067">
    <property type="entry name" value="HP_PGM_like"/>
    <property type="match status" value="1"/>
</dbReference>
<evidence type="ECO:0000256" key="5">
    <source>
        <dbReference type="ARBA" id="ARBA00023235"/>
    </source>
</evidence>
<feature type="binding site" evidence="6 8">
    <location>
        <begin position="87"/>
        <end position="90"/>
    </location>
    <ligand>
        <name>substrate</name>
    </ligand>
</feature>
<sequence>MNKIVLIRHGQSEWNLLNKFTGWTDVDLTDQGLKEAREAGIILRENGFNFDMGYCSVLKRSIRTLWIILHEMDNMWIPIQKNWHLNERHYGALQGLNKKDTAEKYGDEQVHEWRRSMKVRPPALAKDDPRHDVNDPKYQHLHEEDIPLTENLEDTERRVLSYWKEEIVPNIKAGKHIIVSCHGNTIRSLVQHLDQISADGIADLNIPTGIPLVYELDDHLKPIRHYYLSINGEVPEGEIPKHIPEIVEQEDRHLKEKGMIGDTGF</sequence>
<dbReference type="NCBIfam" id="NF010713">
    <property type="entry name" value="PRK14115.1"/>
    <property type="match status" value="1"/>
</dbReference>
<feature type="active site" description="Tele-phosphohistidine intermediate" evidence="6 7">
    <location>
        <position position="9"/>
    </location>
</feature>
<feature type="binding site" evidence="6 8">
    <location>
        <begin position="183"/>
        <end position="184"/>
    </location>
    <ligand>
        <name>substrate</name>
    </ligand>
</feature>
<dbReference type="Gene3D" id="3.40.50.1240">
    <property type="entry name" value="Phosphoglycerate mutase-like"/>
    <property type="match status" value="1"/>
</dbReference>
<reference evidence="11 12" key="1">
    <citation type="submission" date="2018-10" db="EMBL/GenBank/DDBJ databases">
        <title>Falsibacillus sp. genome draft.</title>
        <authorList>
            <person name="Shi S."/>
        </authorList>
    </citation>
    <scope>NUCLEOTIDE SEQUENCE [LARGE SCALE GENOMIC DNA]</scope>
    <source>
        <strain evidence="11 12">GY 10110</strain>
    </source>
</reference>
<comment type="catalytic activity">
    <reaction evidence="1 6 10">
        <text>(2R)-2-phosphoglycerate = (2R)-3-phosphoglycerate</text>
        <dbReference type="Rhea" id="RHEA:15901"/>
        <dbReference type="ChEBI" id="CHEBI:58272"/>
        <dbReference type="ChEBI" id="CHEBI:58289"/>
        <dbReference type="EC" id="5.4.2.11"/>
    </reaction>
</comment>
<gene>
    <name evidence="6" type="primary">gpmA</name>
    <name evidence="11" type="ORF">D9X91_07990</name>
</gene>
<dbReference type="RefSeq" id="WP_121680073.1">
    <property type="nucleotide sequence ID" value="NZ_RCVZ01000004.1"/>
</dbReference>
<dbReference type="SUPFAM" id="SSF53254">
    <property type="entry name" value="Phosphoglycerate mutase-like"/>
    <property type="match status" value="1"/>
</dbReference>
<dbReference type="GO" id="GO:0006094">
    <property type="term" value="P:gluconeogenesis"/>
    <property type="evidence" value="ECO:0007669"/>
    <property type="project" value="UniProtKB-UniRule"/>
</dbReference>
<evidence type="ECO:0000256" key="7">
    <source>
        <dbReference type="PIRSR" id="PIRSR613078-1"/>
    </source>
</evidence>
<evidence type="ECO:0000256" key="4">
    <source>
        <dbReference type="ARBA" id="ARBA00023152"/>
    </source>
</evidence>
<keyword evidence="4 6" id="KW-0324">Glycolysis</keyword>
<dbReference type="Proteomes" id="UP000276770">
    <property type="component" value="Unassembled WGS sequence"/>
</dbReference>
<dbReference type="InterPro" id="IPR029033">
    <property type="entry name" value="His_PPase_superfam"/>
</dbReference>
<dbReference type="InterPro" id="IPR001345">
    <property type="entry name" value="PG/BPGM_mutase_AS"/>
</dbReference>
<accession>A0A3L7K0C9</accession>
<dbReference type="SMART" id="SM00855">
    <property type="entry name" value="PGAM"/>
    <property type="match status" value="1"/>
</dbReference>
<proteinExistence type="inferred from homology"/>
<dbReference type="FunFam" id="3.40.50.1240:FF:000003">
    <property type="entry name" value="2,3-bisphosphoglycerate-dependent phosphoglycerate mutase"/>
    <property type="match status" value="1"/>
</dbReference>
<feature type="binding site" evidence="6 8">
    <location>
        <begin position="8"/>
        <end position="15"/>
    </location>
    <ligand>
        <name>substrate</name>
    </ligand>
</feature>
<organism evidence="11 12">
    <name type="scientific">Falsibacillus albus</name>
    <dbReference type="NCBI Taxonomy" id="2478915"/>
    <lineage>
        <taxon>Bacteria</taxon>
        <taxon>Bacillati</taxon>
        <taxon>Bacillota</taxon>
        <taxon>Bacilli</taxon>
        <taxon>Bacillales</taxon>
        <taxon>Bacillaceae</taxon>
        <taxon>Falsibacillus</taxon>
    </lineage>
</organism>
<dbReference type="PANTHER" id="PTHR11931">
    <property type="entry name" value="PHOSPHOGLYCERATE MUTASE"/>
    <property type="match status" value="1"/>
</dbReference>
<protein>
    <recommendedName>
        <fullName evidence="6 10">2,3-bisphosphoglycerate-dependent phosphoglycerate mutase</fullName>
        <shortName evidence="6">BPG-dependent PGAM</shortName>
        <shortName evidence="6">PGAM</shortName>
        <shortName evidence="6">Phosphoglyceromutase</shortName>
        <shortName evidence="6">dPGM</shortName>
        <ecNumber evidence="6 10">5.4.2.11</ecNumber>
    </recommendedName>
</protein>
<dbReference type="GO" id="GO:0006096">
    <property type="term" value="P:glycolytic process"/>
    <property type="evidence" value="ECO:0007669"/>
    <property type="project" value="UniProtKB-UniRule"/>
</dbReference>
<evidence type="ECO:0000256" key="9">
    <source>
        <dbReference type="PIRSR" id="PIRSR613078-3"/>
    </source>
</evidence>
<feature type="active site" description="Proton donor/acceptor" evidence="6 7">
    <location>
        <position position="87"/>
    </location>
</feature>
<comment type="caution">
    <text evidence="11">The sequence shown here is derived from an EMBL/GenBank/DDBJ whole genome shotgun (WGS) entry which is preliminary data.</text>
</comment>
<dbReference type="EC" id="5.4.2.11" evidence="6 10"/>
<evidence type="ECO:0000256" key="2">
    <source>
        <dbReference type="ARBA" id="ARBA00006717"/>
    </source>
</evidence>
<feature type="binding site" evidence="6 8">
    <location>
        <begin position="114"/>
        <end position="115"/>
    </location>
    <ligand>
        <name>substrate</name>
    </ligand>
</feature>
<feature type="binding site" evidence="6 8">
    <location>
        <position position="98"/>
    </location>
    <ligand>
        <name>substrate</name>
    </ligand>
</feature>
<feature type="site" description="Transition state stabilizer" evidence="6 9">
    <location>
        <position position="182"/>
    </location>
</feature>
<feature type="binding site" evidence="6 8">
    <location>
        <begin position="21"/>
        <end position="22"/>
    </location>
    <ligand>
        <name>substrate</name>
    </ligand>
</feature>
<evidence type="ECO:0000256" key="6">
    <source>
        <dbReference type="HAMAP-Rule" id="MF_01039"/>
    </source>
</evidence>
<evidence type="ECO:0000256" key="8">
    <source>
        <dbReference type="PIRSR" id="PIRSR613078-2"/>
    </source>
</evidence>
<dbReference type="EMBL" id="RCVZ01000004">
    <property type="protein sequence ID" value="RLQ96220.1"/>
    <property type="molecule type" value="Genomic_DNA"/>
</dbReference>
<dbReference type="PROSITE" id="PS00175">
    <property type="entry name" value="PG_MUTASE"/>
    <property type="match status" value="1"/>
</dbReference>
<evidence type="ECO:0000313" key="12">
    <source>
        <dbReference type="Proteomes" id="UP000276770"/>
    </source>
</evidence>
<dbReference type="AlphaFoldDB" id="A0A3L7K0C9"/>
<dbReference type="InterPro" id="IPR013078">
    <property type="entry name" value="His_Pase_superF_clade-1"/>
</dbReference>
<evidence type="ECO:0000256" key="3">
    <source>
        <dbReference type="ARBA" id="ARBA00022432"/>
    </source>
</evidence>
<comment type="function">
    <text evidence="6 10">Catalyzes the interconversion of 2-phosphoglycerate and 3-phosphoglycerate.</text>
</comment>
<comment type="similarity">
    <text evidence="2 6">Belongs to the phosphoglycerate mutase family. BPG-dependent PGAM subfamily.</text>
</comment>
<dbReference type="NCBIfam" id="TIGR01258">
    <property type="entry name" value="pgm_1"/>
    <property type="match status" value="1"/>
</dbReference>
<dbReference type="InterPro" id="IPR005952">
    <property type="entry name" value="Phosphogly_mut1"/>
</dbReference>
<evidence type="ECO:0000313" key="11">
    <source>
        <dbReference type="EMBL" id="RLQ96220.1"/>
    </source>
</evidence>
<comment type="pathway">
    <text evidence="6 10">Carbohydrate degradation; glycolysis; pyruvate from D-glyceraldehyde 3-phosphate: step 3/5.</text>
</comment>